<dbReference type="STRING" id="1454373.ACMU_11660"/>
<dbReference type="AlphaFoldDB" id="A0A037ZFU9"/>
<evidence type="ECO:0000256" key="2">
    <source>
        <dbReference type="ARBA" id="ARBA00022777"/>
    </source>
</evidence>
<keyword evidence="2" id="KW-0418">Kinase</keyword>
<dbReference type="Proteomes" id="UP000026249">
    <property type="component" value="Unassembled WGS sequence"/>
</dbReference>
<dbReference type="PANTHER" id="PTHR10584">
    <property type="entry name" value="SUGAR KINASE"/>
    <property type="match status" value="1"/>
</dbReference>
<dbReference type="Gene3D" id="3.40.1190.20">
    <property type="match status" value="1"/>
</dbReference>
<sequence length="298" mass="30148">MTARAHKPGVLCAGRVYADLLFYDMPRLPSLGTEVFADGLQICPGGGAFITAAYLSALGRQAELATGLSFGPLSGVMIEQISAAGVGTEMCKLTTDTGPQLTVAMTGGDDRAFLTKRAGPSALLPDAGQVGGMGHLHVGELHTLAEHPELIGFARETGMSISSDCGWEDTLPADAAALIAQLDLFLPSATEMQRLQAAGLSATPAPLTVVKQGGDGAMAVARGEGQVQVPAEPRDVVDATGAGDAFNAGFLDAWLGGASLRDCLHAGNACGGAAIAAVGGIGGAKLIAPLPEPQQARY</sequence>
<dbReference type="Pfam" id="PF00294">
    <property type="entry name" value="PfkB"/>
    <property type="match status" value="1"/>
</dbReference>
<keyword evidence="5" id="KW-1185">Reference proteome</keyword>
<evidence type="ECO:0000259" key="3">
    <source>
        <dbReference type="Pfam" id="PF00294"/>
    </source>
</evidence>
<dbReference type="RefSeq" id="WP_035259083.1">
    <property type="nucleotide sequence ID" value="NZ_JFKE01000004.1"/>
</dbReference>
<evidence type="ECO:0000256" key="1">
    <source>
        <dbReference type="ARBA" id="ARBA00022679"/>
    </source>
</evidence>
<feature type="domain" description="Carbohydrate kinase PfkB" evidence="3">
    <location>
        <begin position="44"/>
        <end position="281"/>
    </location>
</feature>
<dbReference type="InterPro" id="IPR029056">
    <property type="entry name" value="Ribokinase-like"/>
</dbReference>
<dbReference type="SUPFAM" id="SSF53613">
    <property type="entry name" value="Ribokinase-like"/>
    <property type="match status" value="1"/>
</dbReference>
<dbReference type="InterPro" id="IPR011611">
    <property type="entry name" value="PfkB_dom"/>
</dbReference>
<dbReference type="GO" id="GO:0016301">
    <property type="term" value="F:kinase activity"/>
    <property type="evidence" value="ECO:0007669"/>
    <property type="project" value="UniProtKB-KW"/>
</dbReference>
<evidence type="ECO:0000313" key="4">
    <source>
        <dbReference type="EMBL" id="KAJ55345.1"/>
    </source>
</evidence>
<comment type="caution">
    <text evidence="4">The sequence shown here is derived from an EMBL/GenBank/DDBJ whole genome shotgun (WGS) entry which is preliminary data.</text>
</comment>
<proteinExistence type="predicted"/>
<protein>
    <recommendedName>
        <fullName evidence="3">Carbohydrate kinase PfkB domain-containing protein</fullName>
    </recommendedName>
</protein>
<accession>A0A037ZFU9</accession>
<evidence type="ECO:0000313" key="5">
    <source>
        <dbReference type="Proteomes" id="UP000026249"/>
    </source>
</evidence>
<name>A0A037ZFU9_9RHOB</name>
<organism evidence="4 5">
    <name type="scientific">Actibacterium mucosum KCTC 23349</name>
    <dbReference type="NCBI Taxonomy" id="1454373"/>
    <lineage>
        <taxon>Bacteria</taxon>
        <taxon>Pseudomonadati</taxon>
        <taxon>Pseudomonadota</taxon>
        <taxon>Alphaproteobacteria</taxon>
        <taxon>Rhodobacterales</taxon>
        <taxon>Roseobacteraceae</taxon>
        <taxon>Actibacterium</taxon>
    </lineage>
</organism>
<reference evidence="4 5" key="1">
    <citation type="submission" date="2014-03" db="EMBL/GenBank/DDBJ databases">
        <title>Draft Genome Sequence of Actibacterium mucosum KCTC 23349, a Marine Alphaproteobacterium with Complex Ionic Requirements Isolated from Mediterranean Seawater at Malvarrosa Beach, Valencia, Spain.</title>
        <authorList>
            <person name="Arahal D.R."/>
            <person name="Shao Z."/>
            <person name="Lai Q."/>
            <person name="Pujalte M.J."/>
        </authorList>
    </citation>
    <scope>NUCLEOTIDE SEQUENCE [LARGE SCALE GENOMIC DNA]</scope>
    <source>
        <strain evidence="4 5">KCTC 23349</strain>
    </source>
</reference>
<gene>
    <name evidence="4" type="ORF">ACMU_11660</name>
</gene>
<dbReference type="EMBL" id="JFKE01000004">
    <property type="protein sequence ID" value="KAJ55345.1"/>
    <property type="molecule type" value="Genomic_DNA"/>
</dbReference>
<dbReference type="PANTHER" id="PTHR10584:SF166">
    <property type="entry name" value="RIBOKINASE"/>
    <property type="match status" value="1"/>
</dbReference>
<keyword evidence="1" id="KW-0808">Transferase</keyword>